<comment type="caution">
    <text evidence="2">The sequence shown here is derived from an EMBL/GenBank/DDBJ whole genome shotgun (WGS) entry which is preliminary data.</text>
</comment>
<dbReference type="GO" id="GO:0003677">
    <property type="term" value="F:DNA binding"/>
    <property type="evidence" value="ECO:0007669"/>
    <property type="project" value="UniProtKB-KW"/>
</dbReference>
<dbReference type="RefSeq" id="WP_217943855.1">
    <property type="nucleotide sequence ID" value="NZ_JAHTGR010000010.1"/>
</dbReference>
<name>A0AA41H6Y9_9BURK</name>
<dbReference type="AlphaFoldDB" id="A0AA41H6Y9"/>
<dbReference type="EMBL" id="JAHTGR010000010">
    <property type="protein sequence ID" value="MBV6323163.1"/>
    <property type="molecule type" value="Genomic_DNA"/>
</dbReference>
<proteinExistence type="predicted"/>
<reference evidence="2" key="1">
    <citation type="submission" date="2021-07" db="EMBL/GenBank/DDBJ databases">
        <title>Characterization of violacein-producing bacteria and related species.</title>
        <authorList>
            <person name="Wilson H.S."/>
            <person name="De Leon M.E."/>
        </authorList>
    </citation>
    <scope>NUCLEOTIDE SEQUENCE</scope>
    <source>
        <strain evidence="2">HSC-15S17</strain>
    </source>
</reference>
<evidence type="ECO:0000313" key="3">
    <source>
        <dbReference type="EMBL" id="MCP2010051.1"/>
    </source>
</evidence>
<dbReference type="EMBL" id="JALJZU010000007">
    <property type="protein sequence ID" value="MCP2010051.1"/>
    <property type="molecule type" value="Genomic_DNA"/>
</dbReference>
<evidence type="ECO:0000313" key="2">
    <source>
        <dbReference type="EMBL" id="MBV6323163.1"/>
    </source>
</evidence>
<dbReference type="Proteomes" id="UP001162889">
    <property type="component" value="Unassembled WGS sequence"/>
</dbReference>
<keyword evidence="2" id="KW-0238">DNA-binding</keyword>
<evidence type="ECO:0000313" key="5">
    <source>
        <dbReference type="Proteomes" id="UP001162889"/>
    </source>
</evidence>
<feature type="region of interest" description="Disordered" evidence="1">
    <location>
        <begin position="67"/>
        <end position="95"/>
    </location>
</feature>
<feature type="compositionally biased region" description="Basic and acidic residues" evidence="1">
    <location>
        <begin position="68"/>
        <end position="77"/>
    </location>
</feature>
<sequence>MSHVAKLIMSGGAQLVCLPTAYRFDSKEVFIRKDPETGEVILSCRPDNWDSFFDAVKRANIPADFLSPEERRQDVQQRDPFANAAGRGLDPLAFS</sequence>
<dbReference type="Proteomes" id="UP001155901">
    <property type="component" value="Unassembled WGS sequence"/>
</dbReference>
<evidence type="ECO:0000313" key="4">
    <source>
        <dbReference type="Proteomes" id="UP001155901"/>
    </source>
</evidence>
<evidence type="ECO:0000256" key="1">
    <source>
        <dbReference type="SAM" id="MobiDB-lite"/>
    </source>
</evidence>
<protein>
    <submittedName>
        <fullName evidence="2">AbrB/MazE/SpoVT family DNA-binding domain-containing protein</fullName>
    </submittedName>
    <submittedName>
        <fullName evidence="3">Antitoxin VapB</fullName>
    </submittedName>
</protein>
<keyword evidence="5" id="KW-1185">Reference proteome</keyword>
<accession>A0AA41H6Y9</accession>
<organism evidence="2 4">
    <name type="scientific">Duganella violaceipulchra</name>
    <dbReference type="NCBI Taxonomy" id="2849652"/>
    <lineage>
        <taxon>Bacteria</taxon>
        <taxon>Pseudomonadati</taxon>
        <taxon>Pseudomonadota</taxon>
        <taxon>Betaproteobacteria</taxon>
        <taxon>Burkholderiales</taxon>
        <taxon>Oxalobacteraceae</taxon>
        <taxon>Telluria group</taxon>
        <taxon>Duganella</taxon>
    </lineage>
</organism>
<reference evidence="3" key="2">
    <citation type="submission" date="2022-03" db="EMBL/GenBank/DDBJ databases">
        <title>Genome Encyclopedia of Bacteria and Archaea VI: Functional Genomics of Type Strains.</title>
        <authorList>
            <person name="Whitman W."/>
        </authorList>
    </citation>
    <scope>NUCLEOTIDE SEQUENCE</scope>
    <source>
        <strain evidence="3">HSC-15S17</strain>
    </source>
</reference>
<gene>
    <name evidence="2" type="ORF">KVP70_19710</name>
    <name evidence="3" type="ORF">L1274_003783</name>
</gene>